<comment type="caution">
    <text evidence="8">The sequence shown here is derived from an EMBL/GenBank/DDBJ whole genome shotgun (WGS) entry which is preliminary data.</text>
</comment>
<evidence type="ECO:0000313" key="8">
    <source>
        <dbReference type="EMBL" id="GAF07421.1"/>
    </source>
</evidence>
<keyword evidence="9" id="KW-1185">Reference proteome</keyword>
<protein>
    <recommendedName>
        <fullName evidence="6">FMN dependent NADH:quinone oxidoreductase</fullName>
        <ecNumber evidence="6">1.6.5.-</ecNumber>
    </recommendedName>
    <alternativeName>
        <fullName evidence="6">Azo-dye reductase</fullName>
    </alternativeName>
    <alternativeName>
        <fullName evidence="6">FMN-dependent NADH-azo compound oxidoreductase</fullName>
    </alternativeName>
    <alternativeName>
        <fullName evidence="6">FMN-dependent NADH-azoreductase</fullName>
        <ecNumber evidence="6">1.7.1.17</ecNumber>
    </alternativeName>
</protein>
<dbReference type="NCBIfam" id="NF010075">
    <property type="entry name" value="PRK13556.1"/>
    <property type="match status" value="1"/>
</dbReference>
<dbReference type="Gene3D" id="3.40.50.360">
    <property type="match status" value="1"/>
</dbReference>
<dbReference type="eggNOG" id="COG1182">
    <property type="taxonomic scope" value="Bacteria"/>
</dbReference>
<dbReference type="PANTHER" id="PTHR43741">
    <property type="entry name" value="FMN-DEPENDENT NADH-AZOREDUCTASE 1"/>
    <property type="match status" value="1"/>
</dbReference>
<dbReference type="GO" id="GO:0016652">
    <property type="term" value="F:oxidoreductase activity, acting on NAD(P)H as acceptor"/>
    <property type="evidence" value="ECO:0007669"/>
    <property type="project" value="UniProtKB-UniRule"/>
</dbReference>
<comment type="caution">
    <text evidence="6">Lacks conserved residue(s) required for the propagation of feature annotation.</text>
</comment>
<dbReference type="AlphaFoldDB" id="W7YRX1"/>
<feature type="domain" description="Flavodoxin-like fold" evidence="7">
    <location>
        <begin position="3"/>
        <end position="199"/>
    </location>
</feature>
<name>W7YRX1_9BACL</name>
<gene>
    <name evidence="6" type="primary">azoR</name>
    <name evidence="8" type="ORF">JCM16418_1437</name>
</gene>
<dbReference type="EC" id="1.7.1.17" evidence="6"/>
<proteinExistence type="inferred from homology"/>
<reference evidence="8 9" key="1">
    <citation type="journal article" date="2014" name="Genome Announc.">
        <title>Draft Genome Sequence of Paenibacillus pini JCM 16418T, Isolated from the Rhizosphere of Pine Tree.</title>
        <authorList>
            <person name="Yuki M."/>
            <person name="Oshima K."/>
            <person name="Suda W."/>
            <person name="Oshida Y."/>
            <person name="Kitamura K."/>
            <person name="Iida Y."/>
            <person name="Hattori M."/>
            <person name="Ohkuma M."/>
        </authorList>
    </citation>
    <scope>NUCLEOTIDE SEQUENCE [LARGE SCALE GENOMIC DNA]</scope>
    <source>
        <strain evidence="8 9">JCM 16418</strain>
    </source>
</reference>
<dbReference type="SUPFAM" id="SSF52218">
    <property type="entry name" value="Flavoproteins"/>
    <property type="match status" value="1"/>
</dbReference>
<evidence type="ECO:0000259" key="7">
    <source>
        <dbReference type="Pfam" id="PF02525"/>
    </source>
</evidence>
<accession>W7YRX1</accession>
<dbReference type="GO" id="GO:0016655">
    <property type="term" value="F:oxidoreductase activity, acting on NAD(P)H, quinone or similar compound as acceptor"/>
    <property type="evidence" value="ECO:0007669"/>
    <property type="project" value="InterPro"/>
</dbReference>
<sequence length="207" mass="23074">MSNILCIKVNDRPVEQAVSVQMYETFVKTYTELHPEDHITELDLYKENLPYYGNTAITALYKENQGLEITTEEKTIFDLINGYLTQFLAADKIVFAFPLWNYTAPAPLTTYLSYLAQAGVMFKYTAEGPIGLVGDKKVMLLNARGGVYSSEPMASLESALRFIKANLNLWGITPQEVIIESHNAFPDRSSALIEDGLQETAAAAAKF</sequence>
<evidence type="ECO:0000256" key="2">
    <source>
        <dbReference type="ARBA" id="ARBA00022643"/>
    </source>
</evidence>
<keyword evidence="3 6" id="KW-0560">Oxidoreductase</keyword>
<dbReference type="OrthoDB" id="9805013at2"/>
<dbReference type="GO" id="GO:0010181">
    <property type="term" value="F:FMN binding"/>
    <property type="evidence" value="ECO:0007669"/>
    <property type="project" value="UniProtKB-UniRule"/>
</dbReference>
<dbReference type="InterPro" id="IPR029039">
    <property type="entry name" value="Flavoprotein-like_sf"/>
</dbReference>
<evidence type="ECO:0000256" key="3">
    <source>
        <dbReference type="ARBA" id="ARBA00023002"/>
    </source>
</evidence>
<comment type="catalytic activity">
    <reaction evidence="6">
        <text>2 a quinone + NADH + H(+) = 2 a 1,4-benzosemiquinone + NAD(+)</text>
        <dbReference type="Rhea" id="RHEA:65952"/>
        <dbReference type="ChEBI" id="CHEBI:15378"/>
        <dbReference type="ChEBI" id="CHEBI:57540"/>
        <dbReference type="ChEBI" id="CHEBI:57945"/>
        <dbReference type="ChEBI" id="CHEBI:132124"/>
        <dbReference type="ChEBI" id="CHEBI:134225"/>
    </reaction>
</comment>
<keyword evidence="1 6" id="KW-0285">Flavoprotein</keyword>
<keyword evidence="2 6" id="KW-0288">FMN</keyword>
<dbReference type="Pfam" id="PF02525">
    <property type="entry name" value="Flavodoxin_2"/>
    <property type="match status" value="1"/>
</dbReference>
<comment type="cofactor">
    <cofactor evidence="6">
        <name>FMN</name>
        <dbReference type="ChEBI" id="CHEBI:58210"/>
    </cofactor>
    <text evidence="6">Binds 1 FMN per subunit.</text>
</comment>
<dbReference type="InterPro" id="IPR003680">
    <property type="entry name" value="Flavodoxin_fold"/>
</dbReference>
<comment type="similarity">
    <text evidence="6">Belongs to the azoreductase type 1 family.</text>
</comment>
<organism evidence="8 9">
    <name type="scientific">Paenibacillus pini JCM 16418</name>
    <dbReference type="NCBI Taxonomy" id="1236976"/>
    <lineage>
        <taxon>Bacteria</taxon>
        <taxon>Bacillati</taxon>
        <taxon>Bacillota</taxon>
        <taxon>Bacilli</taxon>
        <taxon>Bacillales</taxon>
        <taxon>Paenibacillaceae</taxon>
        <taxon>Paenibacillus</taxon>
    </lineage>
</organism>
<dbReference type="STRING" id="1236976.JCM16418_1437"/>
<dbReference type="InterPro" id="IPR023048">
    <property type="entry name" value="NADH:quinone_OxRdtase_FMN_depd"/>
</dbReference>
<comment type="function">
    <text evidence="6">Also exhibits azoreductase activity. Catalyzes the reductive cleavage of the azo bond in aromatic azo compounds to the corresponding amines.</text>
</comment>
<evidence type="ECO:0000256" key="6">
    <source>
        <dbReference type="HAMAP-Rule" id="MF_01216"/>
    </source>
</evidence>
<dbReference type="PANTHER" id="PTHR43741:SF4">
    <property type="entry name" value="FMN-DEPENDENT NADH:QUINONE OXIDOREDUCTASE"/>
    <property type="match status" value="1"/>
</dbReference>
<evidence type="ECO:0000256" key="4">
    <source>
        <dbReference type="ARBA" id="ARBA00023027"/>
    </source>
</evidence>
<dbReference type="HAMAP" id="MF_01216">
    <property type="entry name" value="Azoreductase_type1"/>
    <property type="match status" value="1"/>
</dbReference>
<evidence type="ECO:0000256" key="1">
    <source>
        <dbReference type="ARBA" id="ARBA00022630"/>
    </source>
</evidence>
<dbReference type="RefSeq" id="WP_036647046.1">
    <property type="nucleotide sequence ID" value="NZ_BAVZ01000003.1"/>
</dbReference>
<dbReference type="EC" id="1.6.5.-" evidence="6"/>
<dbReference type="EMBL" id="BAVZ01000003">
    <property type="protein sequence ID" value="GAF07421.1"/>
    <property type="molecule type" value="Genomic_DNA"/>
</dbReference>
<evidence type="ECO:0000313" key="9">
    <source>
        <dbReference type="Proteomes" id="UP000019364"/>
    </source>
</evidence>
<evidence type="ECO:0000256" key="5">
    <source>
        <dbReference type="ARBA" id="ARBA00048542"/>
    </source>
</evidence>
<comment type="function">
    <text evidence="6">Quinone reductase that provides resistance to thiol-specific stress caused by electrophilic quinones.</text>
</comment>
<dbReference type="GO" id="GO:0009055">
    <property type="term" value="F:electron transfer activity"/>
    <property type="evidence" value="ECO:0007669"/>
    <property type="project" value="UniProtKB-UniRule"/>
</dbReference>
<comment type="catalytic activity">
    <reaction evidence="5">
        <text>N,N-dimethyl-1,4-phenylenediamine + anthranilate + 2 NAD(+) = 2-(4-dimethylaminophenyl)diazenylbenzoate + 2 NADH + 2 H(+)</text>
        <dbReference type="Rhea" id="RHEA:55872"/>
        <dbReference type="ChEBI" id="CHEBI:15378"/>
        <dbReference type="ChEBI" id="CHEBI:15783"/>
        <dbReference type="ChEBI" id="CHEBI:16567"/>
        <dbReference type="ChEBI" id="CHEBI:57540"/>
        <dbReference type="ChEBI" id="CHEBI:57945"/>
        <dbReference type="ChEBI" id="CHEBI:71579"/>
        <dbReference type="EC" id="1.7.1.17"/>
    </reaction>
    <physiologicalReaction direction="right-to-left" evidence="5">
        <dbReference type="Rhea" id="RHEA:55874"/>
    </physiologicalReaction>
</comment>
<comment type="subunit">
    <text evidence="6">Homodimer.</text>
</comment>
<dbReference type="Proteomes" id="UP000019364">
    <property type="component" value="Unassembled WGS sequence"/>
</dbReference>
<keyword evidence="4 6" id="KW-0520">NAD</keyword>
<dbReference type="InterPro" id="IPR050104">
    <property type="entry name" value="FMN-dep_NADH:Q_OxRdtase_AzoR1"/>
</dbReference>